<accession>A0A4R5BUM3</accession>
<dbReference type="EMBL" id="SMLA01000020">
    <property type="protein sequence ID" value="TDD87932.1"/>
    <property type="molecule type" value="Genomic_DNA"/>
</dbReference>
<organism evidence="2 3">
    <name type="scientific">Saccharopolyspora karakumensis</name>
    <dbReference type="NCBI Taxonomy" id="2530386"/>
    <lineage>
        <taxon>Bacteria</taxon>
        <taxon>Bacillati</taxon>
        <taxon>Actinomycetota</taxon>
        <taxon>Actinomycetes</taxon>
        <taxon>Pseudonocardiales</taxon>
        <taxon>Pseudonocardiaceae</taxon>
        <taxon>Saccharopolyspora</taxon>
    </lineage>
</organism>
<keyword evidence="3" id="KW-1185">Reference proteome</keyword>
<comment type="caution">
    <text evidence="2">The sequence shown here is derived from an EMBL/GenBank/DDBJ whole genome shotgun (WGS) entry which is preliminary data.</text>
</comment>
<dbReference type="SUPFAM" id="SSF55136">
    <property type="entry name" value="Probable bacterial effector-binding domain"/>
    <property type="match status" value="1"/>
</dbReference>
<dbReference type="Gene3D" id="3.20.80.10">
    <property type="entry name" value="Regulatory factor, effector binding domain"/>
    <property type="match status" value="1"/>
</dbReference>
<evidence type="ECO:0000313" key="2">
    <source>
        <dbReference type="EMBL" id="TDD87932.1"/>
    </source>
</evidence>
<dbReference type="InterPro" id="IPR029442">
    <property type="entry name" value="GyrI-like"/>
</dbReference>
<dbReference type="RefSeq" id="WP_207918656.1">
    <property type="nucleotide sequence ID" value="NZ_SMLA01000020.1"/>
</dbReference>
<feature type="domain" description="GyrI-like small molecule binding" evidence="1">
    <location>
        <begin position="4"/>
        <end position="58"/>
    </location>
</feature>
<dbReference type="AlphaFoldDB" id="A0A4R5BUM3"/>
<name>A0A4R5BUM3_9PSEU</name>
<dbReference type="Proteomes" id="UP000294723">
    <property type="component" value="Unassembled WGS sequence"/>
</dbReference>
<protein>
    <submittedName>
        <fullName evidence="2">AraC family transcriptional regulator</fullName>
    </submittedName>
</protein>
<reference evidence="2 3" key="1">
    <citation type="submission" date="2019-03" db="EMBL/GenBank/DDBJ databases">
        <title>Draft genome sequences of novel Actinobacteria.</title>
        <authorList>
            <person name="Sahin N."/>
            <person name="Ay H."/>
            <person name="Saygin H."/>
        </authorList>
    </citation>
    <scope>NUCLEOTIDE SEQUENCE [LARGE SCALE GENOMIC DNA]</scope>
    <source>
        <strain evidence="2 3">5K548</strain>
    </source>
</reference>
<dbReference type="Pfam" id="PF06445">
    <property type="entry name" value="GyrI-like"/>
    <property type="match status" value="1"/>
</dbReference>
<proteinExistence type="predicted"/>
<evidence type="ECO:0000313" key="3">
    <source>
        <dbReference type="Proteomes" id="UP000294723"/>
    </source>
</evidence>
<sequence length="79" mass="8762">PAPDTGYDTLPVPAHTWLVLSSRTTHTHDIQQLWAQAYGEWFPANPHQPLPAPELLATVLDDHGRPDHAELWLAIAPTP</sequence>
<feature type="non-terminal residue" evidence="2">
    <location>
        <position position="1"/>
    </location>
</feature>
<dbReference type="InterPro" id="IPR011256">
    <property type="entry name" value="Reg_factor_effector_dom_sf"/>
</dbReference>
<gene>
    <name evidence="2" type="ORF">E1202_15580</name>
</gene>
<evidence type="ECO:0000259" key="1">
    <source>
        <dbReference type="Pfam" id="PF06445"/>
    </source>
</evidence>